<evidence type="ECO:0000313" key="2">
    <source>
        <dbReference type="Proteomes" id="UP000034078"/>
    </source>
</evidence>
<gene>
    <name evidence="1" type="ORF">UX01_C0013G0011</name>
</gene>
<evidence type="ECO:0008006" key="3">
    <source>
        <dbReference type="Google" id="ProtNLM"/>
    </source>
</evidence>
<organism evidence="1 2">
    <name type="scientific">Candidatus Collierbacteria bacterium GW2011_GWB2_45_17</name>
    <dbReference type="NCBI Taxonomy" id="1618388"/>
    <lineage>
        <taxon>Bacteria</taxon>
        <taxon>Candidatus Collieribacteriota</taxon>
    </lineage>
</organism>
<comment type="caution">
    <text evidence="1">The sequence shown here is derived from an EMBL/GenBank/DDBJ whole genome shotgun (WGS) entry which is preliminary data.</text>
</comment>
<dbReference type="AlphaFoldDB" id="A0A837IDR8"/>
<reference evidence="1 2" key="1">
    <citation type="journal article" date="2015" name="Nature">
        <title>rRNA introns, odd ribosomes, and small enigmatic genomes across a large radiation of phyla.</title>
        <authorList>
            <person name="Brown C.T."/>
            <person name="Hug L.A."/>
            <person name="Thomas B.C."/>
            <person name="Sharon I."/>
            <person name="Castelle C.J."/>
            <person name="Singh A."/>
            <person name="Wilkins M.J."/>
            <person name="Williams K.H."/>
            <person name="Banfield J.F."/>
        </authorList>
    </citation>
    <scope>NUCLEOTIDE SEQUENCE [LARGE SCALE GENOMIC DNA]</scope>
</reference>
<name>A0A837IDR8_9BACT</name>
<dbReference type="Proteomes" id="UP000034078">
    <property type="component" value="Unassembled WGS sequence"/>
</dbReference>
<dbReference type="EMBL" id="LCKO01000013">
    <property type="protein sequence ID" value="KKT99092.1"/>
    <property type="molecule type" value="Genomic_DNA"/>
</dbReference>
<protein>
    <recommendedName>
        <fullName evidence="3">Peptidase C39-like domain-containing protein</fullName>
    </recommendedName>
</protein>
<accession>A0A837IDR8</accession>
<evidence type="ECO:0000313" key="1">
    <source>
        <dbReference type="EMBL" id="KKT99092.1"/>
    </source>
</evidence>
<proteinExistence type="predicted"/>
<sequence length="190" mass="22205">MLVSRYGLKLDQELMVEACGARSSVMKVGIPLIDLAKGLRKIYPELVVWEKSGSKLKEIQTLLAKDYLVAVDWQGVFVADEYEDDEEDGWWKSFWNKMTKVPVLKGSQGHYCIVMEVELKKGFLRFADPYGHYAGKDRFVATWEFEERWWDDRLDRDTQGRKKYVFEDRLMFLVAKKGDKFPATLGMTRI</sequence>